<dbReference type="Pfam" id="PF08447">
    <property type="entry name" value="PAS_3"/>
    <property type="match status" value="1"/>
</dbReference>
<evidence type="ECO:0000256" key="2">
    <source>
        <dbReference type="ARBA" id="ARBA00012438"/>
    </source>
</evidence>
<feature type="domain" description="PAC" evidence="9">
    <location>
        <begin position="211"/>
        <end position="261"/>
    </location>
</feature>
<dbReference type="InterPro" id="IPR003661">
    <property type="entry name" value="HisK_dim/P_dom"/>
</dbReference>
<dbReference type="Pfam" id="PF00512">
    <property type="entry name" value="HisKA"/>
    <property type="match status" value="1"/>
</dbReference>
<name>A0ABP8MN54_9BACT</name>
<dbReference type="SMART" id="SM00086">
    <property type="entry name" value="PAC"/>
    <property type="match status" value="3"/>
</dbReference>
<dbReference type="InterPro" id="IPR003594">
    <property type="entry name" value="HATPase_dom"/>
</dbReference>
<evidence type="ECO:0000259" key="8">
    <source>
        <dbReference type="PROSITE" id="PS50112"/>
    </source>
</evidence>
<keyword evidence="11" id="KW-1185">Reference proteome</keyword>
<keyword evidence="5" id="KW-0418">Kinase</keyword>
<evidence type="ECO:0000313" key="11">
    <source>
        <dbReference type="Proteomes" id="UP001500840"/>
    </source>
</evidence>
<comment type="catalytic activity">
    <reaction evidence="1">
        <text>ATP + protein L-histidine = ADP + protein N-phospho-L-histidine.</text>
        <dbReference type="EC" id="2.7.13.3"/>
    </reaction>
</comment>
<dbReference type="PANTHER" id="PTHR43304:SF1">
    <property type="entry name" value="PAC DOMAIN-CONTAINING PROTEIN"/>
    <property type="match status" value="1"/>
</dbReference>
<reference evidence="11" key="1">
    <citation type="journal article" date="2019" name="Int. J. Syst. Evol. Microbiol.">
        <title>The Global Catalogue of Microorganisms (GCM) 10K type strain sequencing project: providing services to taxonomists for standard genome sequencing and annotation.</title>
        <authorList>
            <consortium name="The Broad Institute Genomics Platform"/>
            <consortium name="The Broad Institute Genome Sequencing Center for Infectious Disease"/>
            <person name="Wu L."/>
            <person name="Ma J."/>
        </authorList>
    </citation>
    <scope>NUCLEOTIDE SEQUENCE [LARGE SCALE GENOMIC DNA]</scope>
    <source>
        <strain evidence="11">JCM 17759</strain>
    </source>
</reference>
<evidence type="ECO:0000313" key="10">
    <source>
        <dbReference type="EMBL" id="GAA4453380.1"/>
    </source>
</evidence>
<dbReference type="RefSeq" id="WP_345322331.1">
    <property type="nucleotide sequence ID" value="NZ_BAABGA010000030.1"/>
</dbReference>
<dbReference type="InterPro" id="IPR035965">
    <property type="entry name" value="PAS-like_dom_sf"/>
</dbReference>
<dbReference type="SUPFAM" id="SSF55785">
    <property type="entry name" value="PYP-like sensor domain (PAS domain)"/>
    <property type="match status" value="3"/>
</dbReference>
<feature type="transmembrane region" description="Helical" evidence="6">
    <location>
        <begin position="30"/>
        <end position="47"/>
    </location>
</feature>
<evidence type="ECO:0000256" key="1">
    <source>
        <dbReference type="ARBA" id="ARBA00000085"/>
    </source>
</evidence>
<dbReference type="PRINTS" id="PR00344">
    <property type="entry name" value="BCTRLSENSOR"/>
</dbReference>
<dbReference type="CDD" id="cd00082">
    <property type="entry name" value="HisKA"/>
    <property type="match status" value="1"/>
</dbReference>
<keyword evidence="6" id="KW-1133">Transmembrane helix</keyword>
<organism evidence="10 11">
    <name type="scientific">Novipirellula rosea</name>
    <dbReference type="NCBI Taxonomy" id="1031540"/>
    <lineage>
        <taxon>Bacteria</taxon>
        <taxon>Pseudomonadati</taxon>
        <taxon>Planctomycetota</taxon>
        <taxon>Planctomycetia</taxon>
        <taxon>Pirellulales</taxon>
        <taxon>Pirellulaceae</taxon>
        <taxon>Novipirellula</taxon>
    </lineage>
</organism>
<dbReference type="PROSITE" id="PS50112">
    <property type="entry name" value="PAS"/>
    <property type="match status" value="2"/>
</dbReference>
<dbReference type="SMART" id="SM00388">
    <property type="entry name" value="HisKA"/>
    <property type="match status" value="1"/>
</dbReference>
<keyword evidence="3" id="KW-0597">Phosphoprotein</keyword>
<feature type="domain" description="PAS" evidence="8">
    <location>
        <begin position="262"/>
        <end position="315"/>
    </location>
</feature>
<dbReference type="Gene3D" id="3.30.565.10">
    <property type="entry name" value="Histidine kinase-like ATPase, C-terminal domain"/>
    <property type="match status" value="1"/>
</dbReference>
<dbReference type="InterPro" id="IPR000014">
    <property type="entry name" value="PAS"/>
</dbReference>
<dbReference type="SUPFAM" id="SSF55874">
    <property type="entry name" value="ATPase domain of HSP90 chaperone/DNA topoisomerase II/histidine kinase"/>
    <property type="match status" value="1"/>
</dbReference>
<evidence type="ECO:0000256" key="3">
    <source>
        <dbReference type="ARBA" id="ARBA00022553"/>
    </source>
</evidence>
<dbReference type="InterPro" id="IPR004358">
    <property type="entry name" value="Sig_transdc_His_kin-like_C"/>
</dbReference>
<dbReference type="EC" id="2.7.13.3" evidence="2"/>
<dbReference type="SMART" id="SM00387">
    <property type="entry name" value="HATPase_c"/>
    <property type="match status" value="1"/>
</dbReference>
<feature type="domain" description="PAS" evidence="8">
    <location>
        <begin position="133"/>
        <end position="187"/>
    </location>
</feature>
<accession>A0ABP8MN54</accession>
<comment type="caution">
    <text evidence="10">The sequence shown here is derived from an EMBL/GenBank/DDBJ whole genome shotgun (WGS) entry which is preliminary data.</text>
</comment>
<dbReference type="PANTHER" id="PTHR43304">
    <property type="entry name" value="PHYTOCHROME-LIKE PROTEIN CPH1"/>
    <property type="match status" value="1"/>
</dbReference>
<gene>
    <name evidence="10" type="ORF">GCM10023156_24330</name>
</gene>
<dbReference type="Gene3D" id="3.30.450.20">
    <property type="entry name" value="PAS domain"/>
    <property type="match status" value="3"/>
</dbReference>
<dbReference type="InterPro" id="IPR052162">
    <property type="entry name" value="Sensor_kinase/Photoreceptor"/>
</dbReference>
<dbReference type="Pfam" id="PF13426">
    <property type="entry name" value="PAS_9"/>
    <property type="match status" value="2"/>
</dbReference>
<sequence length="803" mass="91051">MNATNSNHRGLVIAAAVATAVFLIDCNVEQNTAVSVLYIVAVWIAYATHRRNDVLIAAVVCSLLTPLGWYLSPGDGDWTEAIWNRILSLLAIWITAGLCSRALSLDAQRNTSNLLGEHLQQELKSEHSRFTEVQERCQLTIDAALDAVIMFNDRSQITEWNKQAEHTFGWTRQEALGQSLAELIIPERFRAEHLRRLQHFDQTGTATIKNQRVEMSGIRRNGEEFPIELSMIVLRCTDGNQYSAFIRDITDHKATLEELQKRDQQITTLLNSTAEGIYGIDLQGRCTFANTTCARLLGYETPEELFGANMHQLIHHTRTDGTPYPQSDCRIYKAFRNSESVHVDDEHFWRKDGSSFSVEYWSYPVHVEGTLGGSVVTFVDTSDRKRREHLQTKMYEELEDRVALHDQELVAMRDRLDLALEGANVGLWDWDAVTNEVYFSKTAKTQLGYDPEMPWTNFRDWEARLHPDDHDEALQCVKKYFAERGDVYQSTFRLRCENGTYRWILSQGHGEFDESGNPIRLIGVHIDIHEQIENEKILEWLNGELSRTVDALHSSNIDLQQFAYVASHDLQTPLRAIANFAQFLQDDYAGKFDATADDYLQRIVQGAHRMQQLIRDLLGYSRVESRAAPFQPTSLNDAFDDALEMLSSSIAETGARVTRDDLPTIQADKSQMAQLLTNLIGNAVKYHGDEPPEVHVWAETSDEFHTLFVQDNGIGISPQHHERVFEIFRRLHTQTAYPGTGIGLAVCRRIVNRHGGEISVKSQEAKGSTFVFTIPVNHSPIDQFDAESPDAISIGHDNAMGDT</sequence>
<keyword evidence="4" id="KW-0808">Transferase</keyword>
<dbReference type="SUPFAM" id="SSF47384">
    <property type="entry name" value="Homodimeric domain of signal transducing histidine kinase"/>
    <property type="match status" value="1"/>
</dbReference>
<dbReference type="EMBL" id="BAABGA010000030">
    <property type="protein sequence ID" value="GAA4453380.1"/>
    <property type="molecule type" value="Genomic_DNA"/>
</dbReference>
<feature type="domain" description="Histidine kinase" evidence="7">
    <location>
        <begin position="565"/>
        <end position="778"/>
    </location>
</feature>
<feature type="transmembrane region" description="Helical" evidence="6">
    <location>
        <begin position="54"/>
        <end position="71"/>
    </location>
</feature>
<dbReference type="NCBIfam" id="TIGR00229">
    <property type="entry name" value="sensory_box"/>
    <property type="match status" value="3"/>
</dbReference>
<dbReference type="InterPro" id="IPR001610">
    <property type="entry name" value="PAC"/>
</dbReference>
<evidence type="ECO:0000256" key="6">
    <source>
        <dbReference type="SAM" id="Phobius"/>
    </source>
</evidence>
<protein>
    <recommendedName>
        <fullName evidence="2">histidine kinase</fullName>
        <ecNumber evidence="2">2.7.13.3</ecNumber>
    </recommendedName>
</protein>
<dbReference type="PROSITE" id="PS50113">
    <property type="entry name" value="PAC"/>
    <property type="match status" value="2"/>
</dbReference>
<evidence type="ECO:0000256" key="4">
    <source>
        <dbReference type="ARBA" id="ARBA00022679"/>
    </source>
</evidence>
<dbReference type="Proteomes" id="UP001500840">
    <property type="component" value="Unassembled WGS sequence"/>
</dbReference>
<dbReference type="InterPro" id="IPR013655">
    <property type="entry name" value="PAS_fold_3"/>
</dbReference>
<evidence type="ECO:0000259" key="9">
    <source>
        <dbReference type="PROSITE" id="PS50113"/>
    </source>
</evidence>
<feature type="transmembrane region" description="Helical" evidence="6">
    <location>
        <begin position="7"/>
        <end position="24"/>
    </location>
</feature>
<proteinExistence type="predicted"/>
<dbReference type="CDD" id="cd00130">
    <property type="entry name" value="PAS"/>
    <property type="match status" value="3"/>
</dbReference>
<dbReference type="Pfam" id="PF02518">
    <property type="entry name" value="HATPase_c"/>
    <property type="match status" value="1"/>
</dbReference>
<dbReference type="Gene3D" id="1.10.287.130">
    <property type="match status" value="1"/>
</dbReference>
<dbReference type="SMART" id="SM00091">
    <property type="entry name" value="PAS"/>
    <property type="match status" value="3"/>
</dbReference>
<keyword evidence="6" id="KW-0472">Membrane</keyword>
<dbReference type="PROSITE" id="PS50109">
    <property type="entry name" value="HIS_KIN"/>
    <property type="match status" value="1"/>
</dbReference>
<evidence type="ECO:0000256" key="5">
    <source>
        <dbReference type="ARBA" id="ARBA00022777"/>
    </source>
</evidence>
<dbReference type="InterPro" id="IPR005467">
    <property type="entry name" value="His_kinase_dom"/>
</dbReference>
<feature type="domain" description="PAC" evidence="9">
    <location>
        <begin position="488"/>
        <end position="540"/>
    </location>
</feature>
<evidence type="ECO:0000259" key="7">
    <source>
        <dbReference type="PROSITE" id="PS50109"/>
    </source>
</evidence>
<dbReference type="InterPro" id="IPR036890">
    <property type="entry name" value="HATPase_C_sf"/>
</dbReference>
<keyword evidence="6" id="KW-0812">Transmembrane</keyword>
<dbReference type="InterPro" id="IPR000700">
    <property type="entry name" value="PAS-assoc_C"/>
</dbReference>
<dbReference type="InterPro" id="IPR036097">
    <property type="entry name" value="HisK_dim/P_sf"/>
</dbReference>